<accession>A0A2P6NVT8</accession>
<proteinExistence type="predicted"/>
<evidence type="ECO:0000256" key="1">
    <source>
        <dbReference type="SAM" id="Coils"/>
    </source>
</evidence>
<evidence type="ECO:0000313" key="4">
    <source>
        <dbReference type="Proteomes" id="UP000241769"/>
    </source>
</evidence>
<reference evidence="3 4" key="1">
    <citation type="journal article" date="2018" name="Genome Biol. Evol.">
        <title>Multiple Roots of Fruiting Body Formation in Amoebozoa.</title>
        <authorList>
            <person name="Hillmann F."/>
            <person name="Forbes G."/>
            <person name="Novohradska S."/>
            <person name="Ferling I."/>
            <person name="Riege K."/>
            <person name="Groth M."/>
            <person name="Westermann M."/>
            <person name="Marz M."/>
            <person name="Spaller T."/>
            <person name="Winckler T."/>
            <person name="Schaap P."/>
            <person name="Glockner G."/>
        </authorList>
    </citation>
    <scope>NUCLEOTIDE SEQUENCE [LARGE SCALE GENOMIC DNA]</scope>
    <source>
        <strain evidence="3 4">Jena</strain>
    </source>
</reference>
<organism evidence="3 4">
    <name type="scientific">Planoprotostelium fungivorum</name>
    <dbReference type="NCBI Taxonomy" id="1890364"/>
    <lineage>
        <taxon>Eukaryota</taxon>
        <taxon>Amoebozoa</taxon>
        <taxon>Evosea</taxon>
        <taxon>Variosea</taxon>
        <taxon>Cavosteliida</taxon>
        <taxon>Cavosteliaceae</taxon>
        <taxon>Planoprotostelium</taxon>
    </lineage>
</organism>
<dbReference type="AlphaFoldDB" id="A0A2P6NVT8"/>
<name>A0A2P6NVT8_9EUKA</name>
<feature type="region of interest" description="Disordered" evidence="2">
    <location>
        <begin position="655"/>
        <end position="698"/>
    </location>
</feature>
<dbReference type="Gene3D" id="1.25.10.10">
    <property type="entry name" value="Leucine-rich Repeat Variant"/>
    <property type="match status" value="1"/>
</dbReference>
<feature type="compositionally biased region" description="Polar residues" evidence="2">
    <location>
        <begin position="678"/>
        <end position="692"/>
    </location>
</feature>
<keyword evidence="4" id="KW-1185">Reference proteome</keyword>
<dbReference type="EMBL" id="MDYQ01000015">
    <property type="protein sequence ID" value="PRP88060.1"/>
    <property type="molecule type" value="Genomic_DNA"/>
</dbReference>
<dbReference type="GO" id="GO:0044782">
    <property type="term" value="P:cilium organization"/>
    <property type="evidence" value="ECO:0007669"/>
    <property type="project" value="TreeGrafter"/>
</dbReference>
<dbReference type="SUPFAM" id="SSF48371">
    <property type="entry name" value="ARM repeat"/>
    <property type="match status" value="1"/>
</dbReference>
<dbReference type="PANTHER" id="PTHR15605:SF2">
    <property type="entry name" value="KINESIN-ASSOCIATED PROTEIN 3"/>
    <property type="match status" value="1"/>
</dbReference>
<dbReference type="GO" id="GO:0007018">
    <property type="term" value="P:microtubule-based movement"/>
    <property type="evidence" value="ECO:0007669"/>
    <property type="project" value="TreeGrafter"/>
</dbReference>
<dbReference type="InParanoid" id="A0A2P6NVT8"/>
<dbReference type="Proteomes" id="UP000241769">
    <property type="component" value="Unassembled WGS sequence"/>
</dbReference>
<dbReference type="Pfam" id="PF05804">
    <property type="entry name" value="KAP"/>
    <property type="match status" value="1"/>
</dbReference>
<dbReference type="SMART" id="SM01297">
    <property type="entry name" value="KAP"/>
    <property type="match status" value="1"/>
</dbReference>
<dbReference type="InterPro" id="IPR016024">
    <property type="entry name" value="ARM-type_fold"/>
</dbReference>
<dbReference type="STRING" id="1890364.A0A2P6NVT8"/>
<dbReference type="OrthoDB" id="10265679at2759"/>
<dbReference type="GO" id="GO:0035869">
    <property type="term" value="C:ciliary transition zone"/>
    <property type="evidence" value="ECO:0007669"/>
    <property type="project" value="TreeGrafter"/>
</dbReference>
<feature type="coiled-coil region" evidence="1">
    <location>
        <begin position="92"/>
        <end position="119"/>
    </location>
</feature>
<gene>
    <name evidence="3" type="ORF">PROFUN_04488</name>
</gene>
<dbReference type="GO" id="GO:0019894">
    <property type="term" value="F:kinesin binding"/>
    <property type="evidence" value="ECO:0007669"/>
    <property type="project" value="InterPro"/>
</dbReference>
<dbReference type="InterPro" id="IPR011989">
    <property type="entry name" value="ARM-like"/>
</dbReference>
<dbReference type="SMART" id="SM00185">
    <property type="entry name" value="ARM"/>
    <property type="match status" value="3"/>
</dbReference>
<feature type="compositionally biased region" description="Acidic residues" evidence="2">
    <location>
        <begin position="663"/>
        <end position="675"/>
    </location>
</feature>
<evidence type="ECO:0000313" key="3">
    <source>
        <dbReference type="EMBL" id="PRP88060.1"/>
    </source>
</evidence>
<keyword evidence="1" id="KW-0175">Coiled coil</keyword>
<dbReference type="GO" id="GO:0005930">
    <property type="term" value="C:axoneme"/>
    <property type="evidence" value="ECO:0007669"/>
    <property type="project" value="TreeGrafter"/>
</dbReference>
<sequence length="698" mass="80592">MTEAKFMKKRVTTGDIEPDFDDLCILVHYEIEVTILGVAMARQIIEKSKLIHHSKLPLIENIILSLKESKMQRDQSNIYVRGPKLSRREELLNNINAEKETTEASMNKLEKYVEKLYEDADGKIEATMKILQLARNQNNLEQLLNDDTLFGALARLLREEGNKNLELGENISYIFFCFSNFTQFHQFLSNNRVGDTCLRITEAELDKYRKLLEETESHRNNPKKYELAQKKLEALRQKQGRILSVCYHLLLNLAEDVEVERKMRKRSIVSNLIDLMDWDNPELLMVILTFLKKLSIYKENKNEMARGDAVAKIAKMIGTDNDSLLNTILRLLLNLSFDSELQNQMVKAVLIPKLVDLIPNETHRMIVLRLLYHLSVDDKWKSMFSFTNAMAMLLKLILETPADQFIGRELIALAINLCGNALNAERMIEGDGMKMLIHRVKKTWDPLLMKMIRNISNHDNRCKDVFIPHIVDLSTMLRKCKNEDFLVEVIGTMANLTTAQLDWAKILVEFDLVDFFCQHLVPGYAEDDVVLEIVILIGTIVNDRKSAALVKESDIIMGLVDILLQKQEDDEMVLQTIYTFFKLMQFRETRTYLLTGTQVVQYLIDLLFDKNPEIRKMASQALDIVAEYDKEVAKKVKEKKFQAHNTEWCDITHAEDAAGNYTPDEEGDEYEDEPDYNMNDTLGATTGESWNNIHGFGE</sequence>
<dbReference type="InterPro" id="IPR008658">
    <property type="entry name" value="KAP3"/>
</dbReference>
<dbReference type="InterPro" id="IPR000225">
    <property type="entry name" value="Armadillo"/>
</dbReference>
<evidence type="ECO:0000256" key="2">
    <source>
        <dbReference type="SAM" id="MobiDB-lite"/>
    </source>
</evidence>
<comment type="caution">
    <text evidence="3">The sequence shown here is derived from an EMBL/GenBank/DDBJ whole genome shotgun (WGS) entry which is preliminary data.</text>
</comment>
<dbReference type="GO" id="GO:0016939">
    <property type="term" value="C:kinesin II complex"/>
    <property type="evidence" value="ECO:0007669"/>
    <property type="project" value="TreeGrafter"/>
</dbReference>
<dbReference type="PANTHER" id="PTHR15605">
    <property type="entry name" value="KINESIN-ASSOCIATED PROTEINS"/>
    <property type="match status" value="1"/>
</dbReference>
<protein>
    <submittedName>
        <fullName evidence="3">Kinesin-associated protein 3</fullName>
    </submittedName>
</protein>